<reference evidence="2 3" key="1">
    <citation type="submission" date="2020-06" db="EMBL/GenBank/DDBJ databases">
        <title>The endosymbiont of the kinetoplastid Bodo saltans is a Paracaedibacter-like alpha-proteobacterium possessing a putative toxin-antitoxin system.</title>
        <authorList>
            <person name="Midha S."/>
            <person name="Rigden D.J."/>
            <person name="Siozios S."/>
            <person name="Hurst G.D.D."/>
            <person name="Jackson A.P."/>
        </authorList>
    </citation>
    <scope>NUCLEOTIDE SEQUENCE [LARGE SCALE GENOMIC DNA]</scope>
    <source>
        <strain evidence="2">Lake Konstanz</strain>
    </source>
</reference>
<feature type="domain" description="VOC" evidence="1">
    <location>
        <begin position="7"/>
        <end position="135"/>
    </location>
</feature>
<dbReference type="KEGG" id="pbal:CPBP_01005"/>
<dbReference type="PANTHER" id="PTHR34109">
    <property type="entry name" value="BNAUNNG04460D PROTEIN-RELATED"/>
    <property type="match status" value="1"/>
</dbReference>
<protein>
    <submittedName>
        <fullName evidence="2">Glyoxalase</fullName>
    </submittedName>
</protein>
<dbReference type="SUPFAM" id="SSF54593">
    <property type="entry name" value="Glyoxalase/Bleomycin resistance protein/Dihydroxybiphenyl dioxygenase"/>
    <property type="match status" value="1"/>
</dbReference>
<accession>A0A7L9RUI8</accession>
<dbReference type="PANTHER" id="PTHR34109:SF1">
    <property type="entry name" value="VOC DOMAIN-CONTAINING PROTEIN"/>
    <property type="match status" value="1"/>
</dbReference>
<dbReference type="EMBL" id="CP054719">
    <property type="protein sequence ID" value="QOL20222.1"/>
    <property type="molecule type" value="Genomic_DNA"/>
</dbReference>
<evidence type="ECO:0000259" key="1">
    <source>
        <dbReference type="PROSITE" id="PS51819"/>
    </source>
</evidence>
<dbReference type="InterPro" id="IPR037523">
    <property type="entry name" value="VOC_core"/>
</dbReference>
<gene>
    <name evidence="2" type="ORF">CPBP_01005</name>
</gene>
<dbReference type="Proteomes" id="UP000594001">
    <property type="component" value="Chromosome"/>
</dbReference>
<keyword evidence="3" id="KW-1185">Reference proteome</keyword>
<dbReference type="PROSITE" id="PS51819">
    <property type="entry name" value="VOC"/>
    <property type="match status" value="1"/>
</dbReference>
<organism evidence="2 3">
    <name type="scientific">Candidatus Bodocaedibacter vickermanii</name>
    <dbReference type="NCBI Taxonomy" id="2741701"/>
    <lineage>
        <taxon>Bacteria</taxon>
        <taxon>Pseudomonadati</taxon>
        <taxon>Pseudomonadota</taxon>
        <taxon>Alphaproteobacteria</taxon>
        <taxon>Holosporales</taxon>
        <taxon>Candidatus Paracaedibacteraceae</taxon>
        <taxon>Candidatus Bodocaedibacter</taxon>
    </lineage>
</organism>
<evidence type="ECO:0000313" key="3">
    <source>
        <dbReference type="Proteomes" id="UP000594001"/>
    </source>
</evidence>
<sequence length="150" mass="16696">MSWKPKEFAQCLPCVVAKNCKDSIEFYTAAFGFTELDNTSVDENGDVQHAMLQLGEVTIMLTPEGAFGMPHLTPTSSGVMSPMGLYIYVENVDKFYEQAVAAGAKSLNKPEDSFWGDRYARLMDLDGYEWSFATYTGKIVHQHTHTGDCC</sequence>
<evidence type="ECO:0000313" key="2">
    <source>
        <dbReference type="EMBL" id="QOL20222.1"/>
    </source>
</evidence>
<dbReference type="Pfam" id="PF00903">
    <property type="entry name" value="Glyoxalase"/>
    <property type="match status" value="1"/>
</dbReference>
<name>A0A7L9RUI8_9PROT</name>
<dbReference type="InterPro" id="IPR029068">
    <property type="entry name" value="Glyas_Bleomycin-R_OHBP_Dase"/>
</dbReference>
<dbReference type="CDD" id="cd07246">
    <property type="entry name" value="VOC_like"/>
    <property type="match status" value="1"/>
</dbReference>
<dbReference type="RefSeq" id="WP_350331776.1">
    <property type="nucleotide sequence ID" value="NZ_CP054719.1"/>
</dbReference>
<dbReference type="InterPro" id="IPR004360">
    <property type="entry name" value="Glyas_Fos-R_dOase_dom"/>
</dbReference>
<dbReference type="AlphaFoldDB" id="A0A7L9RUI8"/>
<dbReference type="Gene3D" id="3.30.720.110">
    <property type="match status" value="1"/>
</dbReference>
<proteinExistence type="predicted"/>
<dbReference type="Gene3D" id="3.30.720.120">
    <property type="match status" value="1"/>
</dbReference>